<dbReference type="CDD" id="cd07208">
    <property type="entry name" value="Pat_hypo_Ecoli_yjju_like"/>
    <property type="match status" value="1"/>
</dbReference>
<name>D2MPF3_9FIRM</name>
<evidence type="ECO:0000256" key="1">
    <source>
        <dbReference type="ARBA" id="ARBA00022801"/>
    </source>
</evidence>
<sequence length="283" mass="32062">MKKLGLVLEGGGIRGAYTAGALAWLYDQQIHFDYGVGISSGAIYLVLHWDNQKQLAYDLATKYSIAPEIVGIKALLKEGHYVAYKRLFDYYLRGIGHFDGKNLVGKKAPLEVGCYVLDHGQTEYFPVDEELQTVLGSASLPIAAKVIEYQGLHLLDGGVTKMIPIERAIEQGCTHMVVITTKAADYVRKPSSGLMQCLMKIVYRKYPQIAKDYAVRHLNYYKQRQLIDEYIKKGQVINVYPTVNVPVSRWKGSPEQAQQLYHLGYSDMENRKEEIMTFLKEED</sequence>
<dbReference type="InterPro" id="IPR050301">
    <property type="entry name" value="NTE"/>
</dbReference>
<gene>
    <name evidence="6" type="ORF">HMPREF9013_1267</name>
</gene>
<evidence type="ECO:0000313" key="7">
    <source>
        <dbReference type="Proteomes" id="UP000005017"/>
    </source>
</evidence>
<feature type="active site" description="Proton acceptor" evidence="4">
    <location>
        <position position="156"/>
    </location>
</feature>
<dbReference type="STRING" id="679192.HMPREF9013_1267"/>
<organism evidence="6 7">
    <name type="scientific">Bulleidia extructa W1219</name>
    <dbReference type="NCBI Taxonomy" id="679192"/>
    <lineage>
        <taxon>Bacteria</taxon>
        <taxon>Bacillati</taxon>
        <taxon>Bacillota</taxon>
        <taxon>Erysipelotrichia</taxon>
        <taxon>Erysipelotrichales</taxon>
        <taxon>Erysipelotrichaceae</taxon>
        <taxon>Bulleidia</taxon>
    </lineage>
</organism>
<evidence type="ECO:0000256" key="4">
    <source>
        <dbReference type="PROSITE-ProRule" id="PRU01161"/>
    </source>
</evidence>
<dbReference type="Proteomes" id="UP000005017">
    <property type="component" value="Unassembled WGS sequence"/>
</dbReference>
<dbReference type="PROSITE" id="PS51635">
    <property type="entry name" value="PNPLA"/>
    <property type="match status" value="1"/>
</dbReference>
<dbReference type="AlphaFoldDB" id="D2MPF3"/>
<dbReference type="InterPro" id="IPR045943">
    <property type="entry name" value="DUF6363"/>
</dbReference>
<dbReference type="eggNOG" id="COG4667">
    <property type="taxonomic scope" value="Bacteria"/>
</dbReference>
<dbReference type="Pfam" id="PF19890">
    <property type="entry name" value="DUF6363"/>
    <property type="match status" value="1"/>
</dbReference>
<dbReference type="GO" id="GO:0016042">
    <property type="term" value="P:lipid catabolic process"/>
    <property type="evidence" value="ECO:0007669"/>
    <property type="project" value="UniProtKB-UniRule"/>
</dbReference>
<accession>D2MPF3</accession>
<evidence type="ECO:0000259" key="5">
    <source>
        <dbReference type="PROSITE" id="PS51635"/>
    </source>
</evidence>
<reference evidence="7" key="1">
    <citation type="submission" date="2009-12" db="EMBL/GenBank/DDBJ databases">
        <title>Sequence of Clostridiales genomosp. BVAB3 str. UPII9-5.</title>
        <authorList>
            <person name="Madupu R."/>
            <person name="Durkin A.S."/>
            <person name="Torralba M."/>
            <person name="Methe B."/>
            <person name="Sutton G.G."/>
            <person name="Strausberg R.L."/>
            <person name="Nelson K.E."/>
        </authorList>
    </citation>
    <scope>NUCLEOTIDE SEQUENCE [LARGE SCALE GENOMIC DNA]</scope>
    <source>
        <strain evidence="7">W1219</strain>
    </source>
</reference>
<protein>
    <submittedName>
        <fullName evidence="6">Phospholipase, patatin family</fullName>
    </submittedName>
</protein>
<dbReference type="OrthoDB" id="9802424at2"/>
<dbReference type="PANTHER" id="PTHR14226">
    <property type="entry name" value="NEUROPATHY TARGET ESTERASE/SWISS CHEESE D.MELANOGASTER"/>
    <property type="match status" value="1"/>
</dbReference>
<feature type="domain" description="PNPLA" evidence="5">
    <location>
        <begin position="6"/>
        <end position="169"/>
    </location>
</feature>
<keyword evidence="3 4" id="KW-0443">Lipid metabolism</keyword>
<keyword evidence="2 4" id="KW-0442">Lipid degradation</keyword>
<evidence type="ECO:0000256" key="2">
    <source>
        <dbReference type="ARBA" id="ARBA00022963"/>
    </source>
</evidence>
<comment type="caution">
    <text evidence="6">The sequence shown here is derived from an EMBL/GenBank/DDBJ whole genome shotgun (WGS) entry which is preliminary data.</text>
</comment>
<dbReference type="GO" id="GO:0016787">
    <property type="term" value="F:hydrolase activity"/>
    <property type="evidence" value="ECO:0007669"/>
    <property type="project" value="UniProtKB-UniRule"/>
</dbReference>
<dbReference type="Gene3D" id="3.40.1090.10">
    <property type="entry name" value="Cytosolic phospholipase A2 catalytic domain"/>
    <property type="match status" value="1"/>
</dbReference>
<proteinExistence type="predicted"/>
<dbReference type="PANTHER" id="PTHR14226:SF25">
    <property type="entry name" value="PHOSPHOESTERASE"/>
    <property type="match status" value="1"/>
</dbReference>
<dbReference type="InterPro" id="IPR016035">
    <property type="entry name" value="Acyl_Trfase/lysoPLipase"/>
</dbReference>
<feature type="short sequence motif" description="DGA/G" evidence="4">
    <location>
        <begin position="156"/>
        <end position="158"/>
    </location>
</feature>
<feature type="short sequence motif" description="GXSXG" evidence="4">
    <location>
        <begin position="37"/>
        <end position="41"/>
    </location>
</feature>
<feature type="active site" description="Nucleophile" evidence="4">
    <location>
        <position position="39"/>
    </location>
</feature>
<dbReference type="InterPro" id="IPR002641">
    <property type="entry name" value="PNPLA_dom"/>
</dbReference>
<dbReference type="InterPro" id="IPR037483">
    <property type="entry name" value="YjjU-like"/>
</dbReference>
<keyword evidence="7" id="KW-1185">Reference proteome</keyword>
<keyword evidence="1 4" id="KW-0378">Hydrolase</keyword>
<evidence type="ECO:0000256" key="3">
    <source>
        <dbReference type="ARBA" id="ARBA00023098"/>
    </source>
</evidence>
<evidence type="ECO:0000313" key="6">
    <source>
        <dbReference type="EMBL" id="EFC05565.1"/>
    </source>
</evidence>
<dbReference type="RefSeq" id="WP_006627266.1">
    <property type="nucleotide sequence ID" value="NZ_ADFR01000009.1"/>
</dbReference>
<dbReference type="EMBL" id="ADFR01000009">
    <property type="protein sequence ID" value="EFC05565.1"/>
    <property type="molecule type" value="Genomic_DNA"/>
</dbReference>
<feature type="short sequence motif" description="GXGXXG" evidence="4">
    <location>
        <begin position="10"/>
        <end position="15"/>
    </location>
</feature>
<dbReference type="Pfam" id="PF01734">
    <property type="entry name" value="Patatin"/>
    <property type="match status" value="1"/>
</dbReference>
<dbReference type="SUPFAM" id="SSF52151">
    <property type="entry name" value="FabD/lysophospholipase-like"/>
    <property type="match status" value="1"/>
</dbReference>